<keyword evidence="1" id="KW-0808">Transferase</keyword>
<evidence type="ECO:0000313" key="5">
    <source>
        <dbReference type="Proteomes" id="UP000028864"/>
    </source>
</evidence>
<dbReference type="Proteomes" id="UP000028864">
    <property type="component" value="Unassembled WGS sequence"/>
</dbReference>
<dbReference type="Gene3D" id="3.40.630.30">
    <property type="match status" value="1"/>
</dbReference>
<dbReference type="PANTHER" id="PTHR43877:SF2">
    <property type="entry name" value="AMINOALKYLPHOSPHONATE N-ACETYLTRANSFERASE-RELATED"/>
    <property type="match status" value="1"/>
</dbReference>
<dbReference type="CDD" id="cd04301">
    <property type="entry name" value="NAT_SF"/>
    <property type="match status" value="1"/>
</dbReference>
<dbReference type="InterPro" id="IPR016181">
    <property type="entry name" value="Acyl_CoA_acyltransferase"/>
</dbReference>
<evidence type="ECO:0000259" key="3">
    <source>
        <dbReference type="PROSITE" id="PS51186"/>
    </source>
</evidence>
<gene>
    <name evidence="4" type="ORF">BN1047_01640</name>
</gene>
<organism evidence="4 5">
    <name type="scientific">Mycolicibacterium neoaurum</name>
    <name type="common">Mycobacterium neoaurum</name>
    <dbReference type="NCBI Taxonomy" id="1795"/>
    <lineage>
        <taxon>Bacteria</taxon>
        <taxon>Bacillati</taxon>
        <taxon>Actinomycetota</taxon>
        <taxon>Actinomycetes</taxon>
        <taxon>Mycobacteriales</taxon>
        <taxon>Mycobacteriaceae</taxon>
        <taxon>Mycolicibacterium</taxon>
    </lineage>
</organism>
<dbReference type="SUPFAM" id="SSF55729">
    <property type="entry name" value="Acyl-CoA N-acyltransferases (Nat)"/>
    <property type="match status" value="1"/>
</dbReference>
<evidence type="ECO:0000256" key="2">
    <source>
        <dbReference type="ARBA" id="ARBA00023315"/>
    </source>
</evidence>
<dbReference type="InterPro" id="IPR050832">
    <property type="entry name" value="Bact_Acetyltransf"/>
</dbReference>
<feature type="domain" description="N-acetyltransferase" evidence="3">
    <location>
        <begin position="3"/>
        <end position="148"/>
    </location>
</feature>
<dbReference type="GO" id="GO:0016747">
    <property type="term" value="F:acyltransferase activity, transferring groups other than amino-acyl groups"/>
    <property type="evidence" value="ECO:0007669"/>
    <property type="project" value="InterPro"/>
</dbReference>
<reference evidence="4" key="2">
    <citation type="submission" date="2015-09" db="EMBL/GenBank/DDBJ databases">
        <title>Draft genome sequence of Mycobacterium neoaurum DSM 44074.</title>
        <authorList>
            <person name="Croce O."/>
            <person name="Robert C."/>
            <person name="Raoult D."/>
            <person name="Drancourt M."/>
        </authorList>
    </citation>
    <scope>NUCLEOTIDE SEQUENCE</scope>
    <source>
        <strain evidence="4">DSM 44074</strain>
    </source>
</reference>
<sequence length="153" mass="16927">MSSSIRAATADDIAAVEQIVALAYRPYIARIGRAPAPMTADYRALLPHTHVLTDDDAVAGVLVAIPATDHLLVDNVAVDPRHHGRGFGRRLLEYAEQQARRRGLPALRLYTNAAMTENLTLYPRLGYTEVDRRIDDGFDRVFFSKALPRTESG</sequence>
<dbReference type="EMBL" id="LK021337">
    <property type="protein sequence ID" value="CDQ43769.1"/>
    <property type="molecule type" value="Genomic_DNA"/>
</dbReference>
<keyword evidence="2" id="KW-0012">Acyltransferase</keyword>
<evidence type="ECO:0000256" key="1">
    <source>
        <dbReference type="ARBA" id="ARBA00022679"/>
    </source>
</evidence>
<dbReference type="PANTHER" id="PTHR43877">
    <property type="entry name" value="AMINOALKYLPHOSPHONATE N-ACETYLTRANSFERASE-RELATED-RELATED"/>
    <property type="match status" value="1"/>
</dbReference>
<evidence type="ECO:0000313" key="4">
    <source>
        <dbReference type="EMBL" id="CDQ43769.1"/>
    </source>
</evidence>
<dbReference type="InterPro" id="IPR000182">
    <property type="entry name" value="GNAT_dom"/>
</dbReference>
<dbReference type="AlphaFoldDB" id="A0AAV2WHH9"/>
<dbReference type="Pfam" id="PF00583">
    <property type="entry name" value="Acetyltransf_1"/>
    <property type="match status" value="1"/>
</dbReference>
<reference evidence="4" key="1">
    <citation type="submission" date="2014-05" db="EMBL/GenBank/DDBJ databases">
        <authorList>
            <person name="Urmite Genomes"/>
        </authorList>
    </citation>
    <scope>NUCLEOTIDE SEQUENCE</scope>
    <source>
        <strain evidence="4">DSM 44074</strain>
    </source>
</reference>
<accession>A0AAV2WHH9</accession>
<name>A0AAV2WHH9_MYCNE</name>
<proteinExistence type="predicted"/>
<dbReference type="RefSeq" id="WP_030134025.1">
    <property type="nucleotide sequence ID" value="NZ_FMZG01000007.1"/>
</dbReference>
<protein>
    <submittedName>
        <fullName evidence="4">Acetyltransferase</fullName>
    </submittedName>
</protein>
<dbReference type="PROSITE" id="PS51186">
    <property type="entry name" value="GNAT"/>
    <property type="match status" value="1"/>
</dbReference>